<dbReference type="PROSITE" id="PS51257">
    <property type="entry name" value="PROKAR_LIPOPROTEIN"/>
    <property type="match status" value="1"/>
</dbReference>
<comment type="caution">
    <text evidence="1">The sequence shown here is derived from an EMBL/GenBank/DDBJ whole genome shotgun (WGS) entry which is preliminary data.</text>
</comment>
<reference evidence="1 2" key="1">
    <citation type="submission" date="2015-03" db="EMBL/GenBank/DDBJ databases">
        <title>Draft genome sequence of Elstera litoralis.</title>
        <authorList>
            <person name="Rahalkar M.C."/>
            <person name="Dhakephalkar P.K."/>
            <person name="Pore S.D."/>
            <person name="Arora P."/>
            <person name="Kapse N.G."/>
            <person name="Pandit P.S."/>
        </authorList>
    </citation>
    <scope>NUCLEOTIDE SEQUENCE [LARGE SCALE GENOMIC DNA]</scope>
    <source>
        <strain evidence="1 2">Dia-1</strain>
    </source>
</reference>
<proteinExistence type="predicted"/>
<evidence type="ECO:0008006" key="3">
    <source>
        <dbReference type="Google" id="ProtNLM"/>
    </source>
</evidence>
<accession>A0A0F3IHN9</accession>
<keyword evidence="2" id="KW-1185">Reference proteome</keyword>
<evidence type="ECO:0000313" key="2">
    <source>
        <dbReference type="Proteomes" id="UP000033774"/>
    </source>
</evidence>
<dbReference type="Proteomes" id="UP000033774">
    <property type="component" value="Unassembled WGS sequence"/>
</dbReference>
<sequence>MKIYILAVLAPALLSGCMPLYFLWAELNPREAYQSYWGGRNIDPVPEAEIDTVILMSEFDGVCQRGFC</sequence>
<evidence type="ECO:0000313" key="1">
    <source>
        <dbReference type="EMBL" id="KJV06197.1"/>
    </source>
</evidence>
<organism evidence="1 2">
    <name type="scientific">Elstera litoralis</name>
    <dbReference type="NCBI Taxonomy" id="552518"/>
    <lineage>
        <taxon>Bacteria</taxon>
        <taxon>Pseudomonadati</taxon>
        <taxon>Pseudomonadota</taxon>
        <taxon>Alphaproteobacteria</taxon>
        <taxon>Rhodospirillales</taxon>
        <taxon>Rhodospirillaceae</taxon>
        <taxon>Elstera</taxon>
    </lineage>
</organism>
<protein>
    <recommendedName>
        <fullName evidence="3">Lipoprotein</fullName>
    </recommendedName>
</protein>
<name>A0A0F3IHN9_9PROT</name>
<dbReference type="AlphaFoldDB" id="A0A0F3IHN9"/>
<gene>
    <name evidence="1" type="ORF">VZ95_20865</name>
</gene>
<dbReference type="EMBL" id="LAJY01000948">
    <property type="protein sequence ID" value="KJV06197.1"/>
    <property type="molecule type" value="Genomic_DNA"/>
</dbReference>